<reference evidence="3" key="1">
    <citation type="submission" date="2021-05" db="EMBL/GenBank/DDBJ databases">
        <authorList>
            <person name="Pietrasiak N."/>
            <person name="Ward R."/>
            <person name="Stajich J.E."/>
            <person name="Kurbessoian T."/>
        </authorList>
    </citation>
    <scope>NUCLEOTIDE SEQUENCE</scope>
    <source>
        <strain evidence="3">HA4357-MV3</strain>
    </source>
</reference>
<sequence>MKLNLDPIKLFLVLTLSSTSLLSSFSLVVAQSKPTQTSQPTSPQPPKSETPKVDLPNLPPGPPPGGRRFGGARRGSCPDVKTPLTALVPSTEQPPSVTNVWGLTTEEHPQLWFYLPYTKSSGYPAEFVLLDDETKDSVYKTAIALPAKAGIIKVPVPENVPSLQAGKQYRWFFNVYCYPQKQSTPIYVEGVIIRKNPTQTLFKQLQKSQPIQQVNIYANNGFWYDALTTLGQLRQTNPQNNTLKTQWRDLLAAIGLGELAIQPLVQP</sequence>
<evidence type="ECO:0000313" key="3">
    <source>
        <dbReference type="EMBL" id="MBW4430829.1"/>
    </source>
</evidence>
<comment type="caution">
    <text evidence="3">The sequence shown here is derived from an EMBL/GenBank/DDBJ whole genome shotgun (WGS) entry which is preliminary data.</text>
</comment>
<feature type="chain" id="PRO_5038715887" evidence="2">
    <location>
        <begin position="31"/>
        <end position="267"/>
    </location>
</feature>
<evidence type="ECO:0000256" key="2">
    <source>
        <dbReference type="SAM" id="SignalP"/>
    </source>
</evidence>
<protein>
    <submittedName>
        <fullName evidence="3">DUF928 domain-containing protein</fullName>
    </submittedName>
</protein>
<feature type="signal peptide" evidence="2">
    <location>
        <begin position="1"/>
        <end position="30"/>
    </location>
</feature>
<proteinExistence type="predicted"/>
<dbReference type="Pfam" id="PF06051">
    <property type="entry name" value="DUF928"/>
    <property type="match status" value="1"/>
</dbReference>
<reference evidence="3" key="2">
    <citation type="journal article" date="2022" name="Microbiol. Resour. Announc.">
        <title>Metagenome Sequencing to Explore Phylogenomics of Terrestrial Cyanobacteria.</title>
        <authorList>
            <person name="Ward R.D."/>
            <person name="Stajich J.E."/>
            <person name="Johansen J.R."/>
            <person name="Huntemann M."/>
            <person name="Clum A."/>
            <person name="Foster B."/>
            <person name="Foster B."/>
            <person name="Roux S."/>
            <person name="Palaniappan K."/>
            <person name="Varghese N."/>
            <person name="Mukherjee S."/>
            <person name="Reddy T.B.K."/>
            <person name="Daum C."/>
            <person name="Copeland A."/>
            <person name="Chen I.A."/>
            <person name="Ivanova N.N."/>
            <person name="Kyrpides N.C."/>
            <person name="Shapiro N."/>
            <person name="Eloe-Fadrosh E.A."/>
            <person name="Pietrasiak N."/>
        </authorList>
    </citation>
    <scope>NUCLEOTIDE SEQUENCE</scope>
    <source>
        <strain evidence="3">HA4357-MV3</strain>
    </source>
</reference>
<dbReference type="EMBL" id="JAHHHW010000033">
    <property type="protein sequence ID" value="MBW4430829.1"/>
    <property type="molecule type" value="Genomic_DNA"/>
</dbReference>
<name>A0A9E3LS52_9NOST</name>
<gene>
    <name evidence="3" type="ORF">KME28_03540</name>
</gene>
<evidence type="ECO:0000256" key="1">
    <source>
        <dbReference type="SAM" id="MobiDB-lite"/>
    </source>
</evidence>
<feature type="region of interest" description="Disordered" evidence="1">
    <location>
        <begin position="33"/>
        <end position="95"/>
    </location>
</feature>
<dbReference type="AlphaFoldDB" id="A0A9E3LS52"/>
<accession>A0A9E3LS52</accession>
<dbReference type="Proteomes" id="UP000813215">
    <property type="component" value="Unassembled WGS sequence"/>
</dbReference>
<evidence type="ECO:0000313" key="4">
    <source>
        <dbReference type="Proteomes" id="UP000813215"/>
    </source>
</evidence>
<dbReference type="InterPro" id="IPR010328">
    <property type="entry name" value="DUF928"/>
</dbReference>
<keyword evidence="2" id="KW-0732">Signal</keyword>
<organism evidence="3 4">
    <name type="scientific">Pelatocladus maniniholoensis HA4357-MV3</name>
    <dbReference type="NCBI Taxonomy" id="1117104"/>
    <lineage>
        <taxon>Bacteria</taxon>
        <taxon>Bacillati</taxon>
        <taxon>Cyanobacteriota</taxon>
        <taxon>Cyanophyceae</taxon>
        <taxon>Nostocales</taxon>
        <taxon>Nostocaceae</taxon>
        <taxon>Pelatocladus</taxon>
    </lineage>
</organism>